<dbReference type="Gene3D" id="3.40.190.10">
    <property type="entry name" value="Periplasmic binding protein-like II"/>
    <property type="match status" value="2"/>
</dbReference>
<dbReference type="Pfam" id="PF03466">
    <property type="entry name" value="LysR_substrate"/>
    <property type="match status" value="1"/>
</dbReference>
<evidence type="ECO:0000313" key="7">
    <source>
        <dbReference type="Proteomes" id="UP000092482"/>
    </source>
</evidence>
<name>A0A1B1NDN7_9MICO</name>
<dbReference type="Gene3D" id="1.10.10.10">
    <property type="entry name" value="Winged helix-like DNA-binding domain superfamily/Winged helix DNA-binding domain"/>
    <property type="match status" value="1"/>
</dbReference>
<evidence type="ECO:0000256" key="2">
    <source>
        <dbReference type="ARBA" id="ARBA00023015"/>
    </source>
</evidence>
<evidence type="ECO:0000313" key="6">
    <source>
        <dbReference type="EMBL" id="ANS79560.1"/>
    </source>
</evidence>
<evidence type="ECO:0000256" key="3">
    <source>
        <dbReference type="ARBA" id="ARBA00023125"/>
    </source>
</evidence>
<reference evidence="6 7" key="1">
    <citation type="submission" date="2016-03" db="EMBL/GenBank/DDBJ databases">
        <title>Shallow-sea hydrothermal system.</title>
        <authorList>
            <person name="Tang K."/>
        </authorList>
    </citation>
    <scope>NUCLEOTIDE SEQUENCE [LARGE SCALE GENOMIC DNA]</scope>
    <source>
        <strain evidence="6 7">JLT9</strain>
    </source>
</reference>
<comment type="similarity">
    <text evidence="1">Belongs to the LysR transcriptional regulatory family.</text>
</comment>
<organism evidence="6 7">
    <name type="scientific">Serinicoccus hydrothermalis</name>
    <dbReference type="NCBI Taxonomy" id="1758689"/>
    <lineage>
        <taxon>Bacteria</taxon>
        <taxon>Bacillati</taxon>
        <taxon>Actinomycetota</taxon>
        <taxon>Actinomycetes</taxon>
        <taxon>Micrococcales</taxon>
        <taxon>Ornithinimicrobiaceae</taxon>
        <taxon>Serinicoccus</taxon>
    </lineage>
</organism>
<dbReference type="KEGG" id="serj:SGUI_2164"/>
<dbReference type="PROSITE" id="PS50931">
    <property type="entry name" value="HTH_LYSR"/>
    <property type="match status" value="1"/>
</dbReference>
<dbReference type="PANTHER" id="PTHR30346">
    <property type="entry name" value="TRANSCRIPTIONAL DUAL REGULATOR HCAR-RELATED"/>
    <property type="match status" value="1"/>
</dbReference>
<keyword evidence="7" id="KW-1185">Reference proteome</keyword>
<keyword evidence="2" id="KW-0805">Transcription regulation</keyword>
<gene>
    <name evidence="6" type="ORF">SGUI_2164</name>
</gene>
<keyword evidence="3" id="KW-0238">DNA-binding</keyword>
<dbReference type="AlphaFoldDB" id="A0A1B1NDN7"/>
<dbReference type="Pfam" id="PF00126">
    <property type="entry name" value="HTH_1"/>
    <property type="match status" value="1"/>
</dbReference>
<dbReference type="InterPro" id="IPR036388">
    <property type="entry name" value="WH-like_DNA-bd_sf"/>
</dbReference>
<dbReference type="GO" id="GO:0003677">
    <property type="term" value="F:DNA binding"/>
    <property type="evidence" value="ECO:0007669"/>
    <property type="project" value="UniProtKB-KW"/>
</dbReference>
<dbReference type="SUPFAM" id="SSF53850">
    <property type="entry name" value="Periplasmic binding protein-like II"/>
    <property type="match status" value="1"/>
</dbReference>
<dbReference type="PANTHER" id="PTHR30346:SF29">
    <property type="entry name" value="LYSR SUBSTRATE-BINDING"/>
    <property type="match status" value="1"/>
</dbReference>
<protein>
    <submittedName>
        <fullName evidence="6">LysR-family transcriptional regulator</fullName>
    </submittedName>
</protein>
<dbReference type="SUPFAM" id="SSF46785">
    <property type="entry name" value="Winged helix' DNA-binding domain"/>
    <property type="match status" value="1"/>
</dbReference>
<dbReference type="GO" id="GO:0032993">
    <property type="term" value="C:protein-DNA complex"/>
    <property type="evidence" value="ECO:0007669"/>
    <property type="project" value="TreeGrafter"/>
</dbReference>
<dbReference type="Proteomes" id="UP000092482">
    <property type="component" value="Chromosome"/>
</dbReference>
<dbReference type="InterPro" id="IPR036390">
    <property type="entry name" value="WH_DNA-bd_sf"/>
</dbReference>
<dbReference type="InterPro" id="IPR005119">
    <property type="entry name" value="LysR_subst-bd"/>
</dbReference>
<dbReference type="EMBL" id="CP014989">
    <property type="protein sequence ID" value="ANS79560.1"/>
    <property type="molecule type" value="Genomic_DNA"/>
</dbReference>
<dbReference type="STRING" id="1758689.SGUI_2164"/>
<sequence>MRYMFSPEQLVSLKAVVEEGTVLAAADRLGLTASAVSQQLSRLQKEAGQPVLVRRGRNVVPTDAAEVLVQLASQLEQLDEATRAELENLTSDVAGPLVLSSFPTGIVGLLAPSLPSLHEQHPLLRLTLRELTPEGSLGALRRGEVDLAVVHDWTDYHKALPEGLTAHVLGHDVVDLIAPHDHDLRIGRNGVVDLADCGGRDWVDDSPGVFSDWLLTALHERSLDYRIAATADTHPSKIALVAAGLGIGLMPRLGRPDLPDTVVSFPVKDPPTRRIMLVHRDSSVRRPAVRSVMREVRRVWSEEQA</sequence>
<evidence type="ECO:0000259" key="5">
    <source>
        <dbReference type="PROSITE" id="PS50931"/>
    </source>
</evidence>
<keyword evidence="4" id="KW-0804">Transcription</keyword>
<evidence type="ECO:0000256" key="1">
    <source>
        <dbReference type="ARBA" id="ARBA00009437"/>
    </source>
</evidence>
<accession>A0A1B1NDN7</accession>
<dbReference type="GO" id="GO:0003700">
    <property type="term" value="F:DNA-binding transcription factor activity"/>
    <property type="evidence" value="ECO:0007669"/>
    <property type="project" value="InterPro"/>
</dbReference>
<evidence type="ECO:0000256" key="4">
    <source>
        <dbReference type="ARBA" id="ARBA00023163"/>
    </source>
</evidence>
<dbReference type="InterPro" id="IPR000847">
    <property type="entry name" value="LysR_HTH_N"/>
</dbReference>
<feature type="domain" description="HTH lysR-type" evidence="5">
    <location>
        <begin position="5"/>
        <end position="62"/>
    </location>
</feature>
<proteinExistence type="inferred from homology"/>